<keyword evidence="1" id="KW-0378">Hydrolase</keyword>
<name>A0A0C3P5F2_PISTI</name>
<evidence type="ECO:0000313" key="4">
    <source>
        <dbReference type="Proteomes" id="UP000054217"/>
    </source>
</evidence>
<keyword evidence="4" id="KW-1185">Reference proteome</keyword>
<organism evidence="3 4">
    <name type="scientific">Pisolithus tinctorius Marx 270</name>
    <dbReference type="NCBI Taxonomy" id="870435"/>
    <lineage>
        <taxon>Eukaryota</taxon>
        <taxon>Fungi</taxon>
        <taxon>Dikarya</taxon>
        <taxon>Basidiomycota</taxon>
        <taxon>Agaricomycotina</taxon>
        <taxon>Agaricomycetes</taxon>
        <taxon>Agaricomycetidae</taxon>
        <taxon>Boletales</taxon>
        <taxon>Sclerodermatineae</taxon>
        <taxon>Pisolithaceae</taxon>
        <taxon>Pisolithus</taxon>
    </lineage>
</organism>
<accession>A0A0C3P5F2</accession>
<dbReference type="SUPFAM" id="SSF53254">
    <property type="entry name" value="Phosphoglycerate mutase-like"/>
    <property type="match status" value="1"/>
</dbReference>
<evidence type="ECO:0008006" key="5">
    <source>
        <dbReference type="Google" id="ProtNLM"/>
    </source>
</evidence>
<dbReference type="HOGENOM" id="CLU_020880_2_2_1"/>
<dbReference type="EMBL" id="KN831981">
    <property type="protein sequence ID" value="KIO02534.1"/>
    <property type="molecule type" value="Genomic_DNA"/>
</dbReference>
<evidence type="ECO:0000313" key="3">
    <source>
        <dbReference type="EMBL" id="KIO02534.1"/>
    </source>
</evidence>
<dbReference type="InterPro" id="IPR029033">
    <property type="entry name" value="His_PPase_superfam"/>
</dbReference>
<evidence type="ECO:0000256" key="2">
    <source>
        <dbReference type="SAM" id="MobiDB-lite"/>
    </source>
</evidence>
<feature type="region of interest" description="Disordered" evidence="2">
    <location>
        <begin position="1"/>
        <end position="42"/>
    </location>
</feature>
<dbReference type="PROSITE" id="PS00616">
    <property type="entry name" value="HIS_ACID_PHOSPHAT_1"/>
    <property type="match status" value="1"/>
</dbReference>
<dbReference type="Pfam" id="PF00328">
    <property type="entry name" value="His_Phos_2"/>
    <property type="match status" value="1"/>
</dbReference>
<reference evidence="3 4" key="1">
    <citation type="submission" date="2014-04" db="EMBL/GenBank/DDBJ databases">
        <authorList>
            <consortium name="DOE Joint Genome Institute"/>
            <person name="Kuo A."/>
            <person name="Kohler A."/>
            <person name="Costa M.D."/>
            <person name="Nagy L.G."/>
            <person name="Floudas D."/>
            <person name="Copeland A."/>
            <person name="Barry K.W."/>
            <person name="Cichocki N."/>
            <person name="Veneault-Fourrey C."/>
            <person name="LaButti K."/>
            <person name="Lindquist E.A."/>
            <person name="Lipzen A."/>
            <person name="Lundell T."/>
            <person name="Morin E."/>
            <person name="Murat C."/>
            <person name="Sun H."/>
            <person name="Tunlid A."/>
            <person name="Henrissat B."/>
            <person name="Grigoriev I.V."/>
            <person name="Hibbett D.S."/>
            <person name="Martin F."/>
            <person name="Nordberg H.P."/>
            <person name="Cantor M.N."/>
            <person name="Hua S.X."/>
        </authorList>
    </citation>
    <scope>NUCLEOTIDE SEQUENCE [LARGE SCALE GENOMIC DNA]</scope>
    <source>
        <strain evidence="3 4">Marx 270</strain>
    </source>
</reference>
<sequence length="650" mass="71942">MDHDDDLEACAAEREGLLASHKQPPTDVLATSVKSPRPESQGPRFTLTHLLSSFAGGVTLCFVAQLLMQRLKCPPELYSGIEKEGQANILAPPFVGSTQVHNFPPPSPTNYYPDLFPTDVGYPGSTPTGAEPALILTAPSQPIQTGAAELVLPPSLYEDFLEHKVENATENAREREFNLSRSWGNLSPWYSVPKGAFGIDEGPEPPQGCNIAGVHLLHRHGARYPTGPSSGPATLSRQLHESAAEWEATGSLAFLNDWTYKLGEEVLTPFGRQQLFDLGVSMRLKYGFLLENFTAADSIPVFRTESQDRMHASAINFALGFFGWPLDGKYEQVLMIEADGFNNSLAPYDTCPNADAHGKADRASPYVKEWMSLYLKDAKARLQAQFRPSVKANGEMGNGFLLTDRHVYNMQQMCAYETVALGYSKFCELFTEEEWEGFNYSMDLLFWYDSAFGSPVARIQGLGYIQELVSRLTHMPIEVHNSSTNATWHREETWPLYDSLYVDATHEVVVLNVLTALNLTTLAETGPLPADHIPANRSFRASDLAPFATNVQFQLLSCPAETSSSDPSHIRIVINDGPVPLHGVQPCPVSPHGLCPLEAFLEGQRKTIRDTDWAWGCFGDWTVPPGPEWETVGGWYPPEPWKGDSKFRSN</sequence>
<evidence type="ECO:0000256" key="1">
    <source>
        <dbReference type="ARBA" id="ARBA00022801"/>
    </source>
</evidence>
<reference evidence="4" key="2">
    <citation type="submission" date="2015-01" db="EMBL/GenBank/DDBJ databases">
        <title>Evolutionary Origins and Diversification of the Mycorrhizal Mutualists.</title>
        <authorList>
            <consortium name="DOE Joint Genome Institute"/>
            <consortium name="Mycorrhizal Genomics Consortium"/>
            <person name="Kohler A."/>
            <person name="Kuo A."/>
            <person name="Nagy L.G."/>
            <person name="Floudas D."/>
            <person name="Copeland A."/>
            <person name="Barry K.W."/>
            <person name="Cichocki N."/>
            <person name="Veneault-Fourrey C."/>
            <person name="LaButti K."/>
            <person name="Lindquist E.A."/>
            <person name="Lipzen A."/>
            <person name="Lundell T."/>
            <person name="Morin E."/>
            <person name="Murat C."/>
            <person name="Riley R."/>
            <person name="Ohm R."/>
            <person name="Sun H."/>
            <person name="Tunlid A."/>
            <person name="Henrissat B."/>
            <person name="Grigoriev I.V."/>
            <person name="Hibbett D.S."/>
            <person name="Martin F."/>
        </authorList>
    </citation>
    <scope>NUCLEOTIDE SEQUENCE [LARGE SCALE GENOMIC DNA]</scope>
    <source>
        <strain evidence="4">Marx 270</strain>
    </source>
</reference>
<dbReference type="PANTHER" id="PTHR20963">
    <property type="entry name" value="MULTIPLE INOSITOL POLYPHOSPHATE PHOSPHATASE-RELATED"/>
    <property type="match status" value="1"/>
</dbReference>
<dbReference type="InterPro" id="IPR033379">
    <property type="entry name" value="Acid_Pase_AS"/>
</dbReference>
<dbReference type="InterPro" id="IPR000560">
    <property type="entry name" value="His_Pase_clade-2"/>
</dbReference>
<dbReference type="AlphaFoldDB" id="A0A0C3P5F2"/>
<gene>
    <name evidence="3" type="ORF">M404DRAFT_147468</name>
</gene>
<dbReference type="GO" id="GO:0003993">
    <property type="term" value="F:acid phosphatase activity"/>
    <property type="evidence" value="ECO:0007669"/>
    <property type="project" value="TreeGrafter"/>
</dbReference>
<dbReference type="CDD" id="cd07061">
    <property type="entry name" value="HP_HAP_like"/>
    <property type="match status" value="1"/>
</dbReference>
<protein>
    <recommendedName>
        <fullName evidence="5">3-phytase</fullName>
    </recommendedName>
</protein>
<proteinExistence type="predicted"/>
<dbReference type="InParanoid" id="A0A0C3P5F2"/>
<dbReference type="STRING" id="870435.A0A0C3P5F2"/>
<dbReference type="OrthoDB" id="6509975at2759"/>
<dbReference type="Gene3D" id="3.40.50.1240">
    <property type="entry name" value="Phosphoglycerate mutase-like"/>
    <property type="match status" value="1"/>
</dbReference>
<dbReference type="Proteomes" id="UP000054217">
    <property type="component" value="Unassembled WGS sequence"/>
</dbReference>
<dbReference type="PANTHER" id="PTHR20963:SF42">
    <property type="entry name" value="PHOSPHOGLYCERATE MUTASE-LIKE PROTEIN"/>
    <property type="match status" value="1"/>
</dbReference>